<dbReference type="Proteomes" id="UP000215914">
    <property type="component" value="Unassembled WGS sequence"/>
</dbReference>
<organism evidence="2 3">
    <name type="scientific">Helianthus annuus</name>
    <name type="common">Common sunflower</name>
    <dbReference type="NCBI Taxonomy" id="4232"/>
    <lineage>
        <taxon>Eukaryota</taxon>
        <taxon>Viridiplantae</taxon>
        <taxon>Streptophyta</taxon>
        <taxon>Embryophyta</taxon>
        <taxon>Tracheophyta</taxon>
        <taxon>Spermatophyta</taxon>
        <taxon>Magnoliopsida</taxon>
        <taxon>eudicotyledons</taxon>
        <taxon>Gunneridae</taxon>
        <taxon>Pentapetalae</taxon>
        <taxon>asterids</taxon>
        <taxon>campanulids</taxon>
        <taxon>Asterales</taxon>
        <taxon>Asteraceae</taxon>
        <taxon>Asteroideae</taxon>
        <taxon>Heliantheae alliance</taxon>
        <taxon>Heliantheae</taxon>
        <taxon>Helianthus</taxon>
    </lineage>
</organism>
<dbReference type="EMBL" id="MNCJ02000319">
    <property type="protein sequence ID" value="KAF5809089.1"/>
    <property type="molecule type" value="Genomic_DNA"/>
</dbReference>
<reference evidence="2" key="1">
    <citation type="journal article" date="2017" name="Nature">
        <title>The sunflower genome provides insights into oil metabolism, flowering and Asterid evolution.</title>
        <authorList>
            <person name="Badouin H."/>
            <person name="Gouzy J."/>
            <person name="Grassa C.J."/>
            <person name="Murat F."/>
            <person name="Staton S.E."/>
            <person name="Cottret L."/>
            <person name="Lelandais-Briere C."/>
            <person name="Owens G.L."/>
            <person name="Carrere S."/>
            <person name="Mayjonade B."/>
            <person name="Legrand L."/>
            <person name="Gill N."/>
            <person name="Kane N.C."/>
            <person name="Bowers J.E."/>
            <person name="Hubner S."/>
            <person name="Bellec A."/>
            <person name="Berard A."/>
            <person name="Berges H."/>
            <person name="Blanchet N."/>
            <person name="Boniface M.C."/>
            <person name="Brunel D."/>
            <person name="Catrice O."/>
            <person name="Chaidir N."/>
            <person name="Claudel C."/>
            <person name="Donnadieu C."/>
            <person name="Faraut T."/>
            <person name="Fievet G."/>
            <person name="Helmstetter N."/>
            <person name="King M."/>
            <person name="Knapp S.J."/>
            <person name="Lai Z."/>
            <person name="Le Paslier M.C."/>
            <person name="Lippi Y."/>
            <person name="Lorenzon L."/>
            <person name="Mandel J.R."/>
            <person name="Marage G."/>
            <person name="Marchand G."/>
            <person name="Marquand E."/>
            <person name="Bret-Mestries E."/>
            <person name="Morien E."/>
            <person name="Nambeesan S."/>
            <person name="Nguyen T."/>
            <person name="Pegot-Espagnet P."/>
            <person name="Pouilly N."/>
            <person name="Raftis F."/>
            <person name="Sallet E."/>
            <person name="Schiex T."/>
            <person name="Thomas J."/>
            <person name="Vandecasteele C."/>
            <person name="Vares D."/>
            <person name="Vear F."/>
            <person name="Vautrin S."/>
            <person name="Crespi M."/>
            <person name="Mangin B."/>
            <person name="Burke J.M."/>
            <person name="Salse J."/>
            <person name="Munos S."/>
            <person name="Vincourt P."/>
            <person name="Rieseberg L.H."/>
            <person name="Langlade N.B."/>
        </authorList>
    </citation>
    <scope>NUCLEOTIDE SEQUENCE</scope>
    <source>
        <tissue evidence="2">Leaves</tissue>
    </source>
</reference>
<evidence type="ECO:0000313" key="2">
    <source>
        <dbReference type="EMBL" id="KAF5809089.1"/>
    </source>
</evidence>
<keyword evidence="3" id="KW-1185">Reference proteome</keyword>
<comment type="caution">
    <text evidence="2">The sequence shown here is derived from an EMBL/GenBank/DDBJ whole genome shotgun (WGS) entry which is preliminary data.</text>
</comment>
<evidence type="ECO:0000313" key="3">
    <source>
        <dbReference type="Proteomes" id="UP000215914"/>
    </source>
</evidence>
<accession>A0A9K3NQI6</accession>
<evidence type="ECO:0000256" key="1">
    <source>
        <dbReference type="SAM" id="MobiDB-lite"/>
    </source>
</evidence>
<dbReference type="Gramene" id="mRNA:HanXRQr2_Chr04g0153061">
    <property type="protein sequence ID" value="CDS:HanXRQr2_Chr04g0153061.1"/>
    <property type="gene ID" value="HanXRQr2_Chr04g0153061"/>
</dbReference>
<dbReference type="AlphaFoldDB" id="A0A9K3NQI6"/>
<gene>
    <name evidence="2" type="ORF">HanXRQr2_Chr04g0153061</name>
</gene>
<name>A0A9K3NQI6_HELAN</name>
<sequence length="142" mass="15791">MPCHSHHSLSTPLLTHKVRSSIISNKSHAHTTRSLLHTSNKYEEHGSHSLSPPSPSRLNTDSQEGADCRSSGSLVGSPATPFALILRRCLSVRRTTTTRNLFRTSSHHYNTLRTTNLVGGTCNIAGSRLRRRVRRRPEPYGD</sequence>
<proteinExistence type="predicted"/>
<protein>
    <submittedName>
        <fullName evidence="2">Uncharacterized protein</fullName>
    </submittedName>
</protein>
<feature type="region of interest" description="Disordered" evidence="1">
    <location>
        <begin position="41"/>
        <end position="78"/>
    </location>
</feature>
<reference evidence="2" key="2">
    <citation type="submission" date="2020-06" db="EMBL/GenBank/DDBJ databases">
        <title>Helianthus annuus Genome sequencing and assembly Release 2.</title>
        <authorList>
            <person name="Gouzy J."/>
            <person name="Langlade N."/>
            <person name="Munos S."/>
        </authorList>
    </citation>
    <scope>NUCLEOTIDE SEQUENCE</scope>
    <source>
        <tissue evidence="2">Leaves</tissue>
    </source>
</reference>